<comment type="caution">
    <text evidence="2">The sequence shown here is derived from an EMBL/GenBank/DDBJ whole genome shotgun (WGS) entry which is preliminary data.</text>
</comment>
<dbReference type="Gene3D" id="2.130.10.10">
    <property type="entry name" value="YVTN repeat-like/Quinoprotein amine dehydrogenase"/>
    <property type="match status" value="1"/>
</dbReference>
<dbReference type="PANTHER" id="PTHR30344:SF7">
    <property type="entry name" value="DUF2415 DOMAIN-CONTAINING PROTEIN"/>
    <property type="match status" value="1"/>
</dbReference>
<evidence type="ECO:0000313" key="3">
    <source>
        <dbReference type="Proteomes" id="UP000320762"/>
    </source>
</evidence>
<dbReference type="PANTHER" id="PTHR30344">
    <property type="entry name" value="6-PHOSPHOGLUCONOLACTONASE-RELATED"/>
    <property type="match status" value="1"/>
</dbReference>
<dbReference type="GO" id="GO:0017057">
    <property type="term" value="F:6-phosphogluconolactonase activity"/>
    <property type="evidence" value="ECO:0007669"/>
    <property type="project" value="TreeGrafter"/>
</dbReference>
<dbReference type="STRING" id="97359.A0A550CYF1"/>
<accession>A0A550CYF1</accession>
<dbReference type="InterPro" id="IPR019405">
    <property type="entry name" value="Lactonase_7-beta_prop"/>
</dbReference>
<proteinExistence type="inferred from homology"/>
<sequence length="350" mass="37898">MVYHILVGSYTNNIVTLAFDAEKGTLEQVAATKAGKMPSWLAAYPKDNSLIYAALEQEEGKVVVFRYDVKHGEGTLVAEKSTGGHSPCALWVTKDELFAANYISGSVAILPITPELPYFVDSAREAIELRGSGPNAERQEHSHAHHAIHYPEYDELFIADLGADKAWRFKKEGDQWIIRGEISYSAGLGPRHFALHDGILYTVGELSGAVTAHSVPPLPKEAELLDTLPLATTRTDAMLAAELLIPPPSAAFPTPYIYVSDRNDPSPEGDLISIIAPVDASKKLKMIAQVRSGLKHLRGMVFGGPDDKYLIAAGQNGGGVKVFERIDGGKGLKEVAAKADVESATHFLWL</sequence>
<dbReference type="InterPro" id="IPR050282">
    <property type="entry name" value="Cycloisomerase_2"/>
</dbReference>
<gene>
    <name evidence="2" type="ORF">BD626DRAFT_18453</name>
</gene>
<dbReference type="SUPFAM" id="SSF51004">
    <property type="entry name" value="C-terminal (heme d1) domain of cytochrome cd1-nitrite reductase"/>
    <property type="match status" value="1"/>
</dbReference>
<evidence type="ECO:0000313" key="2">
    <source>
        <dbReference type="EMBL" id="TRM69788.1"/>
    </source>
</evidence>
<reference evidence="2 3" key="1">
    <citation type="journal article" date="2019" name="New Phytol.">
        <title>Comparative genomics reveals unique wood-decay strategies and fruiting body development in the Schizophyllaceae.</title>
        <authorList>
            <person name="Almasi E."/>
            <person name="Sahu N."/>
            <person name="Krizsan K."/>
            <person name="Balint B."/>
            <person name="Kovacs G.M."/>
            <person name="Kiss B."/>
            <person name="Cseklye J."/>
            <person name="Drula E."/>
            <person name="Henrissat B."/>
            <person name="Nagy I."/>
            <person name="Chovatia M."/>
            <person name="Adam C."/>
            <person name="LaButti K."/>
            <person name="Lipzen A."/>
            <person name="Riley R."/>
            <person name="Grigoriev I.V."/>
            <person name="Nagy L.G."/>
        </authorList>
    </citation>
    <scope>NUCLEOTIDE SEQUENCE [LARGE SCALE GENOMIC DNA]</scope>
    <source>
        <strain evidence="2 3">NL-1724</strain>
    </source>
</reference>
<organism evidence="2 3">
    <name type="scientific">Schizophyllum amplum</name>
    <dbReference type="NCBI Taxonomy" id="97359"/>
    <lineage>
        <taxon>Eukaryota</taxon>
        <taxon>Fungi</taxon>
        <taxon>Dikarya</taxon>
        <taxon>Basidiomycota</taxon>
        <taxon>Agaricomycotina</taxon>
        <taxon>Agaricomycetes</taxon>
        <taxon>Agaricomycetidae</taxon>
        <taxon>Agaricales</taxon>
        <taxon>Schizophyllaceae</taxon>
        <taxon>Schizophyllum</taxon>
    </lineage>
</organism>
<dbReference type="InterPro" id="IPR011048">
    <property type="entry name" value="Haem_d1_sf"/>
</dbReference>
<name>A0A550CYF1_9AGAR</name>
<keyword evidence="3" id="KW-1185">Reference proteome</keyword>
<dbReference type="AlphaFoldDB" id="A0A550CYF1"/>
<dbReference type="OrthoDB" id="9972196at2759"/>
<dbReference type="Proteomes" id="UP000320762">
    <property type="component" value="Unassembled WGS sequence"/>
</dbReference>
<dbReference type="InterPro" id="IPR015943">
    <property type="entry name" value="WD40/YVTN_repeat-like_dom_sf"/>
</dbReference>
<evidence type="ECO:0000256" key="1">
    <source>
        <dbReference type="ARBA" id="ARBA00005564"/>
    </source>
</evidence>
<comment type="similarity">
    <text evidence="1">Belongs to the cycloisomerase 2 family.</text>
</comment>
<dbReference type="EMBL" id="VDMD01000001">
    <property type="protein sequence ID" value="TRM69788.1"/>
    <property type="molecule type" value="Genomic_DNA"/>
</dbReference>
<dbReference type="Pfam" id="PF10282">
    <property type="entry name" value="Lactonase"/>
    <property type="match status" value="1"/>
</dbReference>
<protein>
    <submittedName>
        <fullName evidence="2">Lactonase, 7-bladed beta-propeller-domain-containing protein</fullName>
    </submittedName>
</protein>